<dbReference type="EMBL" id="UYSU01037798">
    <property type="protein sequence ID" value="VDL99486.1"/>
    <property type="molecule type" value="Genomic_DNA"/>
</dbReference>
<organism evidence="3">
    <name type="scientific">Schistocephalus solidus</name>
    <name type="common">Tapeworm</name>
    <dbReference type="NCBI Taxonomy" id="70667"/>
    <lineage>
        <taxon>Eukaryota</taxon>
        <taxon>Metazoa</taxon>
        <taxon>Spiralia</taxon>
        <taxon>Lophotrochozoa</taxon>
        <taxon>Platyhelminthes</taxon>
        <taxon>Cestoda</taxon>
        <taxon>Eucestoda</taxon>
        <taxon>Diphyllobothriidea</taxon>
        <taxon>Diphyllobothriidae</taxon>
        <taxon>Schistocephalus</taxon>
    </lineage>
</organism>
<protein>
    <submittedName>
        <fullName evidence="3">Caspase recruitment domain-containing protein 14</fullName>
    </submittedName>
</protein>
<dbReference type="WBParaSite" id="SSLN_0001360401-mRNA-1">
    <property type="protein sequence ID" value="SSLN_0001360401-mRNA-1"/>
    <property type="gene ID" value="SSLN_0001360401"/>
</dbReference>
<evidence type="ECO:0000313" key="3">
    <source>
        <dbReference type="WBParaSite" id="SSLN_0001360401-mRNA-1"/>
    </source>
</evidence>
<dbReference type="Proteomes" id="UP000275846">
    <property type="component" value="Unassembled WGS sequence"/>
</dbReference>
<gene>
    <name evidence="1" type="ORF">SSLN_LOCUS13101</name>
</gene>
<accession>A0A183T9F3</accession>
<evidence type="ECO:0000313" key="1">
    <source>
        <dbReference type="EMBL" id="VDL99486.1"/>
    </source>
</evidence>
<dbReference type="AlphaFoldDB" id="A0A183T9F3"/>
<evidence type="ECO:0000313" key="2">
    <source>
        <dbReference type="Proteomes" id="UP000275846"/>
    </source>
</evidence>
<proteinExistence type="predicted"/>
<sequence>MVFAKSSGVLNTLGSYRRTFITVINNRGVDQRLPACLSASQAEGFTSTGFKALSTRVLEQLVAGVCDPQIRKILLRDRPPTLEKALALAREKEVLQAVCEQPSRSLFSVTAVKPHSSRDAYSQSLRQSCSCGSSLR</sequence>
<reference evidence="3" key="1">
    <citation type="submission" date="2016-06" db="UniProtKB">
        <authorList>
            <consortium name="WormBaseParasite"/>
        </authorList>
    </citation>
    <scope>IDENTIFICATION</scope>
</reference>
<reference evidence="1 2" key="2">
    <citation type="submission" date="2018-11" db="EMBL/GenBank/DDBJ databases">
        <authorList>
            <consortium name="Pathogen Informatics"/>
        </authorList>
    </citation>
    <scope>NUCLEOTIDE SEQUENCE [LARGE SCALE GENOMIC DNA]</scope>
    <source>
        <strain evidence="1 2">NST_G2</strain>
    </source>
</reference>
<keyword evidence="2" id="KW-1185">Reference proteome</keyword>
<name>A0A183T9F3_SCHSO</name>